<evidence type="ECO:0000256" key="1">
    <source>
        <dbReference type="SAM" id="MobiDB-lite"/>
    </source>
</evidence>
<name>A0AAF0J2B0_9BASI</name>
<accession>A0AAF0J2B0</accession>
<protein>
    <recommendedName>
        <fullName evidence="4">Transcription factor domain-containing protein</fullName>
    </recommendedName>
</protein>
<proteinExistence type="predicted"/>
<keyword evidence="3" id="KW-1185">Reference proteome</keyword>
<organism evidence="2 3">
    <name type="scientific">Malassezia nana</name>
    <dbReference type="NCBI Taxonomy" id="180528"/>
    <lineage>
        <taxon>Eukaryota</taxon>
        <taxon>Fungi</taxon>
        <taxon>Dikarya</taxon>
        <taxon>Basidiomycota</taxon>
        <taxon>Ustilaginomycotina</taxon>
        <taxon>Malasseziomycetes</taxon>
        <taxon>Malasseziales</taxon>
        <taxon>Malasseziaceae</taxon>
        <taxon>Malassezia</taxon>
    </lineage>
</organism>
<dbReference type="AlphaFoldDB" id="A0AAF0J2B0"/>
<dbReference type="EMBL" id="CP119894">
    <property type="protein sequence ID" value="WFD26842.1"/>
    <property type="molecule type" value="Genomic_DNA"/>
</dbReference>
<sequence>MTSPPSMNAPVSQRMLSDMTVPPPSFSGVSLDTASEANQALSPKMSMPQEQAVPKLLPQLSRLCTSNLGFSAGLQLPITPSRLLNSALSPSQSIAAAVTQDWNAWLDEPIVPSPMYEHGPCTGWNGLLSGMDSRTPTAVTTRISSAKEVQNSTQGDTDNSSQTINASPPALISAIDWWKQDTEAQLHFHKYTMACFPGQQTFHEGGPKSTLSASVLSRFLAYCSFLCLREPTAPHPPFMHRHLLMMMKDRLPESLAIASSVMAALAMRLPTSEAWAWRLLSAETKAVVNVARSIIANNHGSSHTHRRTASLGHSLDGLDDVWEMVGVIQALWCYTVIAIAEKIRNPAEAASEASMHRPWSSHLISETIDVLQCMLGILAQTGFDLQNHAWESWTKKSEESANVKPFDFLCWCLCETIRRTVLATHALLILLRHLRIGCDNNGSDAVLGHPPYPSHTYPLEWGPVMTIKLPVVADIFEESNEAVWRVHLENATSCLSNETLALNLFIKHRPKTNQGNDAGINSMVYSYFNQHDEFTNVCLSTLFGLTAAV</sequence>
<feature type="region of interest" description="Disordered" evidence="1">
    <location>
        <begin position="1"/>
        <end position="31"/>
    </location>
</feature>
<evidence type="ECO:0000313" key="3">
    <source>
        <dbReference type="Proteomes" id="UP001213623"/>
    </source>
</evidence>
<gene>
    <name evidence="2" type="ORF">MNAN1_001831</name>
</gene>
<evidence type="ECO:0008006" key="4">
    <source>
        <dbReference type="Google" id="ProtNLM"/>
    </source>
</evidence>
<reference evidence="2" key="1">
    <citation type="submission" date="2023-03" db="EMBL/GenBank/DDBJ databases">
        <title>Mating type loci evolution in Malassezia.</title>
        <authorList>
            <person name="Coelho M.A."/>
        </authorList>
    </citation>
    <scope>NUCLEOTIDE SEQUENCE</scope>
    <source>
        <strain evidence="2">CBS 9557</strain>
    </source>
</reference>
<dbReference type="Proteomes" id="UP001213623">
    <property type="component" value="Chromosome 3"/>
</dbReference>
<feature type="region of interest" description="Disordered" evidence="1">
    <location>
        <begin position="145"/>
        <end position="165"/>
    </location>
</feature>
<evidence type="ECO:0000313" key="2">
    <source>
        <dbReference type="EMBL" id="WFD26842.1"/>
    </source>
</evidence>
<feature type="compositionally biased region" description="Polar residues" evidence="1">
    <location>
        <begin position="1"/>
        <end position="15"/>
    </location>
</feature>